<evidence type="ECO:0000313" key="2">
    <source>
        <dbReference type="EMBL" id="MCQ5083101.1"/>
    </source>
</evidence>
<name>A0AAJ1FGB1_9BACT</name>
<dbReference type="RefSeq" id="WP_022332849.1">
    <property type="nucleotide sequence ID" value="NZ_DAWDUM010000008.1"/>
</dbReference>
<proteinExistence type="predicted"/>
<protein>
    <submittedName>
        <fullName evidence="2">Uncharacterized protein</fullName>
    </submittedName>
</protein>
<organism evidence="2 3">
    <name type="scientific">Alistipes onderdonkii</name>
    <dbReference type="NCBI Taxonomy" id="328813"/>
    <lineage>
        <taxon>Bacteria</taxon>
        <taxon>Pseudomonadati</taxon>
        <taxon>Bacteroidota</taxon>
        <taxon>Bacteroidia</taxon>
        <taxon>Bacteroidales</taxon>
        <taxon>Rikenellaceae</taxon>
        <taxon>Alistipes</taxon>
    </lineage>
</organism>
<feature type="transmembrane region" description="Helical" evidence="1">
    <location>
        <begin position="20"/>
        <end position="39"/>
    </location>
</feature>
<dbReference type="Proteomes" id="UP001205035">
    <property type="component" value="Unassembled WGS sequence"/>
</dbReference>
<sequence length="53" mass="6085">MGRFNIFDSDSIVEGEKRRFPWWALLLCLAAGMLADWLLRNYCYMGGESGPNL</sequence>
<reference evidence="2" key="1">
    <citation type="submission" date="2022-06" db="EMBL/GenBank/DDBJ databases">
        <title>Isolation of gut microbiota from human fecal samples.</title>
        <authorList>
            <person name="Pamer E.G."/>
            <person name="Barat B."/>
            <person name="Waligurski E."/>
            <person name="Medina S."/>
            <person name="Paddock L."/>
            <person name="Mostad J."/>
        </authorList>
    </citation>
    <scope>NUCLEOTIDE SEQUENCE</scope>
    <source>
        <strain evidence="2">DFI.6.22</strain>
    </source>
</reference>
<comment type="caution">
    <text evidence="2">The sequence shown here is derived from an EMBL/GenBank/DDBJ whole genome shotgun (WGS) entry which is preliminary data.</text>
</comment>
<dbReference type="AlphaFoldDB" id="A0AAJ1FGB1"/>
<keyword evidence="1" id="KW-1133">Transmembrane helix</keyword>
<keyword evidence="1" id="KW-0812">Transmembrane</keyword>
<accession>A0AAJ1FGB1</accession>
<evidence type="ECO:0000256" key="1">
    <source>
        <dbReference type="SAM" id="Phobius"/>
    </source>
</evidence>
<dbReference type="EMBL" id="JANGBQ010000012">
    <property type="protein sequence ID" value="MCQ5083101.1"/>
    <property type="molecule type" value="Genomic_DNA"/>
</dbReference>
<keyword evidence="1" id="KW-0472">Membrane</keyword>
<evidence type="ECO:0000313" key="3">
    <source>
        <dbReference type="Proteomes" id="UP001205035"/>
    </source>
</evidence>
<gene>
    <name evidence="2" type="ORF">NE651_09375</name>
</gene>